<evidence type="ECO:0000256" key="1">
    <source>
        <dbReference type="ARBA" id="ARBA00004864"/>
    </source>
</evidence>
<dbReference type="AlphaFoldDB" id="A0A6A6NWC0"/>
<dbReference type="Gene3D" id="6.10.240.10">
    <property type="match status" value="1"/>
</dbReference>
<feature type="domain" description="KARI N-terminal Rossmann" evidence="9">
    <location>
        <begin position="12"/>
        <end position="200"/>
    </location>
</feature>
<dbReference type="PANTHER" id="PTHR21371">
    <property type="entry name" value="KETOL-ACID REDUCTOISOMERASE, MITOCHONDRIAL"/>
    <property type="match status" value="1"/>
</dbReference>
<evidence type="ECO:0000256" key="3">
    <source>
        <dbReference type="ARBA" id="ARBA00010318"/>
    </source>
</evidence>
<organism evidence="10 11">
    <name type="scientific">Lineolata rhizophorae</name>
    <dbReference type="NCBI Taxonomy" id="578093"/>
    <lineage>
        <taxon>Eukaryota</taxon>
        <taxon>Fungi</taxon>
        <taxon>Dikarya</taxon>
        <taxon>Ascomycota</taxon>
        <taxon>Pezizomycotina</taxon>
        <taxon>Dothideomycetes</taxon>
        <taxon>Dothideomycetes incertae sedis</taxon>
        <taxon>Lineolatales</taxon>
        <taxon>Lineolataceae</taxon>
        <taxon>Lineolata</taxon>
    </lineage>
</organism>
<evidence type="ECO:0000256" key="2">
    <source>
        <dbReference type="ARBA" id="ARBA00004885"/>
    </source>
</evidence>
<comment type="pathway">
    <text evidence="2">Amino-acid biosynthesis; L-isoleucine biosynthesis; L-isoleucine from 2-oxobutanoate: step 2/4.</text>
</comment>
<comment type="similarity">
    <text evidence="3">Belongs to the ketol-acid reductoisomerase family.</text>
</comment>
<keyword evidence="4" id="KW-0028">Amino-acid biosynthesis</keyword>
<keyword evidence="6" id="KW-0100">Branched-chain amino acid biosynthesis</keyword>
<sequence>MSSASQSKGLQIREFYEKDCPLDVLDGKTAVFVGYGNQGRAQALNLRDTIESSKFSTPPKIVVANENDRYAAQAEKDGFGYTSDWAAAAAQADILFLLVPDHVQASLFKDKIAATLKKTCCIVVASGYNVYYGYLDVAPTNDIVMVAPRMIGAEVRSNFVGDSDLSCFVSVEQDSTGQAGDIALALCKGIGFTQKRVVKSTAYHETLLDLFNEQALWSSVLAMYRVGYLILKDMGLSDEELVHEMWLSKEPAKVMEHMADDGFIGQLRLHSLVSQYGQLSGSLELDTTQMRQVFQQKADRIKNGTFAEEFKKLEQGGAGVQHTVNELRKQTEQWDLVKGEHKVRDHLGLKTL</sequence>
<evidence type="ECO:0000256" key="6">
    <source>
        <dbReference type="ARBA" id="ARBA00023304"/>
    </source>
</evidence>
<dbReference type="InterPro" id="IPR008927">
    <property type="entry name" value="6-PGluconate_DH-like_C_sf"/>
</dbReference>
<protein>
    <recommendedName>
        <fullName evidence="8">Acetohydroxy-acid reductoisomerase</fullName>
    </recommendedName>
    <alternativeName>
        <fullName evidence="7">Alpha-keto-beta-hydroxylacyl reductoisomerase</fullName>
    </alternativeName>
</protein>
<dbReference type="SUPFAM" id="SSF48179">
    <property type="entry name" value="6-phosphogluconate dehydrogenase C-terminal domain-like"/>
    <property type="match status" value="1"/>
</dbReference>
<dbReference type="PROSITE" id="PS51850">
    <property type="entry name" value="KARI_N"/>
    <property type="match status" value="1"/>
</dbReference>
<dbReference type="InterPro" id="IPR000506">
    <property type="entry name" value="KARI_C"/>
</dbReference>
<evidence type="ECO:0000256" key="5">
    <source>
        <dbReference type="ARBA" id="ARBA00023002"/>
    </source>
</evidence>
<dbReference type="EMBL" id="MU001685">
    <property type="protein sequence ID" value="KAF2455858.1"/>
    <property type="molecule type" value="Genomic_DNA"/>
</dbReference>
<dbReference type="GO" id="GO:0009099">
    <property type="term" value="P:L-valine biosynthetic process"/>
    <property type="evidence" value="ECO:0007669"/>
    <property type="project" value="UniProtKB-UniPathway"/>
</dbReference>
<name>A0A6A6NWC0_9PEZI</name>
<evidence type="ECO:0000259" key="9">
    <source>
        <dbReference type="PROSITE" id="PS51850"/>
    </source>
</evidence>
<dbReference type="UniPathway" id="UPA00047">
    <property type="reaction ID" value="UER00056"/>
</dbReference>
<dbReference type="SUPFAM" id="SSF51735">
    <property type="entry name" value="NAD(P)-binding Rossmann-fold domains"/>
    <property type="match status" value="1"/>
</dbReference>
<dbReference type="GO" id="GO:0009097">
    <property type="term" value="P:isoleucine biosynthetic process"/>
    <property type="evidence" value="ECO:0007669"/>
    <property type="project" value="UniProtKB-UniPathway"/>
</dbReference>
<evidence type="ECO:0000256" key="4">
    <source>
        <dbReference type="ARBA" id="ARBA00022605"/>
    </source>
</evidence>
<evidence type="ECO:0000256" key="8">
    <source>
        <dbReference type="ARBA" id="ARBA00030593"/>
    </source>
</evidence>
<dbReference type="GO" id="GO:0004455">
    <property type="term" value="F:ketol-acid reductoisomerase activity"/>
    <property type="evidence" value="ECO:0007669"/>
    <property type="project" value="InterPro"/>
</dbReference>
<dbReference type="OrthoDB" id="10255643at2759"/>
<keyword evidence="11" id="KW-1185">Reference proteome</keyword>
<evidence type="ECO:0000256" key="7">
    <source>
        <dbReference type="ARBA" id="ARBA00030209"/>
    </source>
</evidence>
<keyword evidence="5" id="KW-0560">Oxidoreductase</keyword>
<dbReference type="UniPathway" id="UPA00049">
    <property type="reaction ID" value="UER00060"/>
</dbReference>
<proteinExistence type="inferred from homology"/>
<dbReference type="InterPro" id="IPR013116">
    <property type="entry name" value="KARI_N"/>
</dbReference>
<dbReference type="PANTHER" id="PTHR21371:SF1">
    <property type="entry name" value="KETOL-ACID REDUCTOISOMERASE, MITOCHONDRIAL"/>
    <property type="match status" value="1"/>
</dbReference>
<dbReference type="InterPro" id="IPR036291">
    <property type="entry name" value="NAD(P)-bd_dom_sf"/>
</dbReference>
<accession>A0A6A6NWC0</accession>
<evidence type="ECO:0000313" key="11">
    <source>
        <dbReference type="Proteomes" id="UP000799766"/>
    </source>
</evidence>
<dbReference type="Gene3D" id="3.40.50.720">
    <property type="entry name" value="NAD(P)-binding Rossmann-like Domain"/>
    <property type="match status" value="1"/>
</dbReference>
<comment type="pathway">
    <text evidence="1">Amino-acid biosynthesis; L-valine biosynthesis; L-valine from pyruvate: step 2/4.</text>
</comment>
<dbReference type="Pfam" id="PF01450">
    <property type="entry name" value="KARI_C"/>
    <property type="match status" value="1"/>
</dbReference>
<dbReference type="Pfam" id="PF07991">
    <property type="entry name" value="KARI_N"/>
    <property type="match status" value="1"/>
</dbReference>
<gene>
    <name evidence="10" type="ORF">BDY21DRAFT_348892</name>
</gene>
<evidence type="ECO:0000313" key="10">
    <source>
        <dbReference type="EMBL" id="KAF2455858.1"/>
    </source>
</evidence>
<dbReference type="Proteomes" id="UP000799766">
    <property type="component" value="Unassembled WGS sequence"/>
</dbReference>
<reference evidence="10" key="1">
    <citation type="journal article" date="2020" name="Stud. Mycol.">
        <title>101 Dothideomycetes genomes: a test case for predicting lifestyles and emergence of pathogens.</title>
        <authorList>
            <person name="Haridas S."/>
            <person name="Albert R."/>
            <person name="Binder M."/>
            <person name="Bloem J."/>
            <person name="Labutti K."/>
            <person name="Salamov A."/>
            <person name="Andreopoulos B."/>
            <person name="Baker S."/>
            <person name="Barry K."/>
            <person name="Bills G."/>
            <person name="Bluhm B."/>
            <person name="Cannon C."/>
            <person name="Castanera R."/>
            <person name="Culley D."/>
            <person name="Daum C."/>
            <person name="Ezra D."/>
            <person name="Gonzalez J."/>
            <person name="Henrissat B."/>
            <person name="Kuo A."/>
            <person name="Liang C."/>
            <person name="Lipzen A."/>
            <person name="Lutzoni F."/>
            <person name="Magnuson J."/>
            <person name="Mondo S."/>
            <person name="Nolan M."/>
            <person name="Ohm R."/>
            <person name="Pangilinan J."/>
            <person name="Park H.-J."/>
            <person name="Ramirez L."/>
            <person name="Alfaro M."/>
            <person name="Sun H."/>
            <person name="Tritt A."/>
            <person name="Yoshinaga Y."/>
            <person name="Zwiers L.-H."/>
            <person name="Turgeon B."/>
            <person name="Goodwin S."/>
            <person name="Spatafora J."/>
            <person name="Crous P."/>
            <person name="Grigoriev I."/>
        </authorList>
    </citation>
    <scope>NUCLEOTIDE SEQUENCE</scope>
    <source>
        <strain evidence="10">ATCC 16933</strain>
    </source>
</reference>
<dbReference type="InterPro" id="IPR013023">
    <property type="entry name" value="KARI"/>
</dbReference>